<feature type="domain" description="TonB-dependent receptor plug" evidence="8">
    <location>
        <begin position="212"/>
        <end position="320"/>
    </location>
</feature>
<keyword evidence="2 7" id="KW-0813">Transport</keyword>
<evidence type="ECO:0000256" key="1">
    <source>
        <dbReference type="ARBA" id="ARBA00004571"/>
    </source>
</evidence>
<evidence type="ECO:0000256" key="4">
    <source>
        <dbReference type="ARBA" id="ARBA00022692"/>
    </source>
</evidence>
<keyword evidence="9" id="KW-0675">Receptor</keyword>
<dbReference type="InterPro" id="IPR008969">
    <property type="entry name" value="CarboxyPept-like_regulatory"/>
</dbReference>
<dbReference type="RefSeq" id="WP_346752277.1">
    <property type="nucleotide sequence ID" value="NZ_JAUJEA010000004.1"/>
</dbReference>
<dbReference type="InterPro" id="IPR012910">
    <property type="entry name" value="Plug_dom"/>
</dbReference>
<sequence length="1174" mass="131342">MSKLMFYGIVLQCFFFNLMLASDIEAQKMRDINLSVAWKNITLDNAFASIERQTDFRFLYTGKAIRKADRISLNREQTSLEEVLVHLAKESKLRFKRINNTIVVDQVQSKKNSHILEIVAKEITGTVTDDEGNTLPGVNVIVKGTNVGTITDANGKYRLDVPDDATVLVFSYVGYVAEEVEINGRSVIDMIMIPDLQALEEVVVVGFGTQKKESVVGAMTSVKPSELKIPASNLTTALAGRISGVVSYQTSGEPGADNAQFFVRGVASFNNQNGPLILIDGVELTADDLARLQPDDIESFSVLKDPTTTAIYGARGANGIILVTTKTGEDGPAKLNLRFENSFSEPVSILELADPLTYMRLQNEAGRTRGNFPTYTEAQVAGVARGDNPNVFPAVNWYDQLFKDYTTTQRVNLNVRGGGKKVRYYVAGSFNKDNGILNVDPINDFNNNINLKRYLMRSNINIDLHENTEMIVRLHSTIDDYRGPLQGGNAIYNAAVRTSPVRFPAVFQPDAANQNVPNILFGNSTEARGFEQTGPRASLIPVWFNPYAELQRGFTERRRQLSLVQLELKQKLDGILPGLSARFLGNANTTSQFENRRSYSPFFYEIGAVNPANSDDYTLRAIGDGGDETLGLVPSGRVNNSTLYMEAALNYNRVFNQKHNVSGLLVMTAREFLDGNASTLQLSLPSRNFGISGRYNYDYDNRYFAEFNFGYNGSERFAKNNRFGFFPSAGLGWLVSNEAFFSGLTNTINRLKLRASFGLVGNDRIGNTREDRFFYLSEVNLINGDRGYTFGRNYLEDIDGTSISRYANPQVTWELSEKINIGLDANFLNDAFQFRVDVFREKRSNILQTRVDIPSTVGLQAELKTNVGEVIAKGIDASLDFNHYFNNDFWVTGRGTITYADNEFSVFEEPNYAAIDAPWRSQIGDNVNQQLGFIAERLFVDDEEAINSPRQLTGTPGVDYGGGDIKYKDLNGDGQITDLDRTGIGNPTIPKLTYGFGISAGYKRFDFNVFFQGLGETSFFIDPIAVGPFINSITDENGNNRSLGFFDDRLIVGNGVLSENGLLKAFADDHWSEEDRDVYAIWPRLSDTRIRNNEVRSTYWLRDGSFLRLKQVEIGYNLLKNEENRFGMSTLRVYATATNLHVWSKFKLWDPELRERGLNYPLQRVVNIGLQVGF</sequence>
<dbReference type="NCBIfam" id="TIGR04056">
    <property type="entry name" value="OMP_RagA_SusC"/>
    <property type="match status" value="1"/>
</dbReference>
<comment type="subcellular location">
    <subcellularLocation>
        <location evidence="1 7">Cell outer membrane</location>
        <topology evidence="1 7">Multi-pass membrane protein</topology>
    </subcellularLocation>
</comment>
<dbReference type="InterPro" id="IPR039426">
    <property type="entry name" value="TonB-dep_rcpt-like"/>
</dbReference>
<evidence type="ECO:0000256" key="7">
    <source>
        <dbReference type="PROSITE-ProRule" id="PRU01360"/>
    </source>
</evidence>
<gene>
    <name evidence="9" type="ORF">QQ008_12775</name>
</gene>
<keyword evidence="4 7" id="KW-0812">Transmembrane</keyword>
<dbReference type="Proteomes" id="UP001172082">
    <property type="component" value="Unassembled WGS sequence"/>
</dbReference>
<keyword evidence="5 7" id="KW-0472">Membrane</keyword>
<evidence type="ECO:0000313" key="10">
    <source>
        <dbReference type="Proteomes" id="UP001172082"/>
    </source>
</evidence>
<evidence type="ECO:0000256" key="2">
    <source>
        <dbReference type="ARBA" id="ARBA00022448"/>
    </source>
</evidence>
<dbReference type="InterPro" id="IPR023996">
    <property type="entry name" value="TonB-dep_OMP_SusC/RagA"/>
</dbReference>
<protein>
    <submittedName>
        <fullName evidence="9">TonB-dependent receptor</fullName>
    </submittedName>
</protein>
<dbReference type="Gene3D" id="2.40.170.20">
    <property type="entry name" value="TonB-dependent receptor, beta-barrel domain"/>
    <property type="match status" value="1"/>
</dbReference>
<proteinExistence type="inferred from homology"/>
<name>A0ABT8KNG7_9BACT</name>
<dbReference type="Gene3D" id="2.170.130.10">
    <property type="entry name" value="TonB-dependent receptor, plug domain"/>
    <property type="match status" value="1"/>
</dbReference>
<keyword evidence="6 7" id="KW-0998">Cell outer membrane</keyword>
<evidence type="ECO:0000313" key="9">
    <source>
        <dbReference type="EMBL" id="MDN5202251.1"/>
    </source>
</evidence>
<dbReference type="NCBIfam" id="TIGR04057">
    <property type="entry name" value="SusC_RagA_signa"/>
    <property type="match status" value="1"/>
</dbReference>
<accession>A0ABT8KNG7</accession>
<dbReference type="InterPro" id="IPR036942">
    <property type="entry name" value="Beta-barrel_TonB_sf"/>
</dbReference>
<dbReference type="EMBL" id="JAUJEA010000004">
    <property type="protein sequence ID" value="MDN5202251.1"/>
    <property type="molecule type" value="Genomic_DNA"/>
</dbReference>
<dbReference type="Pfam" id="PF07715">
    <property type="entry name" value="Plug"/>
    <property type="match status" value="1"/>
</dbReference>
<keyword evidence="3 7" id="KW-1134">Transmembrane beta strand</keyword>
<comment type="caution">
    <text evidence="9">The sequence shown here is derived from an EMBL/GenBank/DDBJ whole genome shotgun (WGS) entry which is preliminary data.</text>
</comment>
<reference evidence="9" key="1">
    <citation type="submission" date="2023-06" db="EMBL/GenBank/DDBJ databases">
        <title>Genomic of Parafulvivirga corallium.</title>
        <authorList>
            <person name="Wang G."/>
        </authorList>
    </citation>
    <scope>NUCLEOTIDE SEQUENCE</scope>
    <source>
        <strain evidence="9">BMA10</strain>
    </source>
</reference>
<dbReference type="InterPro" id="IPR023997">
    <property type="entry name" value="TonB-dep_OMP_SusC/RagA_CS"/>
</dbReference>
<dbReference type="SUPFAM" id="SSF49464">
    <property type="entry name" value="Carboxypeptidase regulatory domain-like"/>
    <property type="match status" value="1"/>
</dbReference>
<evidence type="ECO:0000256" key="6">
    <source>
        <dbReference type="ARBA" id="ARBA00023237"/>
    </source>
</evidence>
<comment type="similarity">
    <text evidence="7">Belongs to the TonB-dependent receptor family.</text>
</comment>
<dbReference type="Gene3D" id="2.60.40.1120">
    <property type="entry name" value="Carboxypeptidase-like, regulatory domain"/>
    <property type="match status" value="1"/>
</dbReference>
<dbReference type="InterPro" id="IPR037066">
    <property type="entry name" value="Plug_dom_sf"/>
</dbReference>
<dbReference type="PROSITE" id="PS52016">
    <property type="entry name" value="TONB_DEPENDENT_REC_3"/>
    <property type="match status" value="1"/>
</dbReference>
<evidence type="ECO:0000256" key="5">
    <source>
        <dbReference type="ARBA" id="ARBA00023136"/>
    </source>
</evidence>
<keyword evidence="10" id="KW-1185">Reference proteome</keyword>
<dbReference type="SUPFAM" id="SSF56935">
    <property type="entry name" value="Porins"/>
    <property type="match status" value="1"/>
</dbReference>
<evidence type="ECO:0000256" key="3">
    <source>
        <dbReference type="ARBA" id="ARBA00022452"/>
    </source>
</evidence>
<organism evidence="9 10">
    <name type="scientific">Splendidivirga corallicola</name>
    <dbReference type="NCBI Taxonomy" id="3051826"/>
    <lineage>
        <taxon>Bacteria</taxon>
        <taxon>Pseudomonadati</taxon>
        <taxon>Bacteroidota</taxon>
        <taxon>Cytophagia</taxon>
        <taxon>Cytophagales</taxon>
        <taxon>Splendidivirgaceae</taxon>
        <taxon>Splendidivirga</taxon>
    </lineage>
</organism>
<dbReference type="Pfam" id="PF13715">
    <property type="entry name" value="CarbopepD_reg_2"/>
    <property type="match status" value="1"/>
</dbReference>
<evidence type="ECO:0000259" key="8">
    <source>
        <dbReference type="Pfam" id="PF07715"/>
    </source>
</evidence>